<dbReference type="Proteomes" id="UP000680865">
    <property type="component" value="Unassembled WGS sequence"/>
</dbReference>
<dbReference type="EMBL" id="BOQP01000036">
    <property type="protein sequence ID" value="GIM79138.1"/>
    <property type="molecule type" value="Genomic_DNA"/>
</dbReference>
<evidence type="ECO:0000313" key="2">
    <source>
        <dbReference type="EMBL" id="GIM79138.1"/>
    </source>
</evidence>
<proteinExistence type="predicted"/>
<evidence type="ECO:0000313" key="3">
    <source>
        <dbReference type="Proteomes" id="UP000680865"/>
    </source>
</evidence>
<feature type="transmembrane region" description="Helical" evidence="1">
    <location>
        <begin position="40"/>
        <end position="62"/>
    </location>
</feature>
<sequence>MLDDVISPVLGIVVAAVALAGCLAAMLVSEWPGGARWSRATTLGAYVLVSVSIVLMVLRFAVVAA</sequence>
<protein>
    <submittedName>
        <fullName evidence="2">Uncharacterized protein</fullName>
    </submittedName>
</protein>
<name>A0A919W4A6_9ACTN</name>
<keyword evidence="1" id="KW-0472">Membrane</keyword>
<keyword evidence="1" id="KW-1133">Transmembrane helix</keyword>
<keyword evidence="1" id="KW-0812">Transmembrane</keyword>
<dbReference type="AlphaFoldDB" id="A0A919W4A6"/>
<feature type="transmembrane region" description="Helical" evidence="1">
    <location>
        <begin position="6"/>
        <end position="28"/>
    </location>
</feature>
<organism evidence="2 3">
    <name type="scientific">Winogradskya consettensis</name>
    <dbReference type="NCBI Taxonomy" id="113560"/>
    <lineage>
        <taxon>Bacteria</taxon>
        <taxon>Bacillati</taxon>
        <taxon>Actinomycetota</taxon>
        <taxon>Actinomycetes</taxon>
        <taxon>Micromonosporales</taxon>
        <taxon>Micromonosporaceae</taxon>
        <taxon>Winogradskya</taxon>
    </lineage>
</organism>
<evidence type="ECO:0000256" key="1">
    <source>
        <dbReference type="SAM" id="Phobius"/>
    </source>
</evidence>
<keyword evidence="3" id="KW-1185">Reference proteome</keyword>
<gene>
    <name evidence="2" type="ORF">Aco04nite_64020</name>
</gene>
<comment type="caution">
    <text evidence="2">The sequence shown here is derived from an EMBL/GenBank/DDBJ whole genome shotgun (WGS) entry which is preliminary data.</text>
</comment>
<accession>A0A919W4A6</accession>
<reference evidence="2" key="1">
    <citation type="submission" date="2021-03" db="EMBL/GenBank/DDBJ databases">
        <title>Whole genome shotgun sequence of Actinoplanes consettensis NBRC 14913.</title>
        <authorList>
            <person name="Komaki H."/>
            <person name="Tamura T."/>
        </authorList>
    </citation>
    <scope>NUCLEOTIDE SEQUENCE</scope>
    <source>
        <strain evidence="2">NBRC 14913</strain>
    </source>
</reference>